<accession>A0A9P4IAZ2</accession>
<evidence type="ECO:0000256" key="1">
    <source>
        <dbReference type="ARBA" id="ARBA00006249"/>
    </source>
</evidence>
<gene>
    <name evidence="10" type="ORF">NA57DRAFT_77636</name>
</gene>
<dbReference type="OrthoDB" id="3039123at2759"/>
<proteinExistence type="inferred from homology"/>
<keyword evidence="4 8" id="KW-0732">Signal</keyword>
<feature type="compositionally biased region" description="Basic and acidic residues" evidence="9">
    <location>
        <begin position="526"/>
        <end position="542"/>
    </location>
</feature>
<evidence type="ECO:0000256" key="9">
    <source>
        <dbReference type="SAM" id="MobiDB-lite"/>
    </source>
</evidence>
<comment type="similarity">
    <text evidence="1 8">Belongs to the tannase family.</text>
</comment>
<feature type="signal peptide" evidence="8">
    <location>
        <begin position="1"/>
        <end position="17"/>
    </location>
</feature>
<feature type="chain" id="PRO_5040534716" description="Carboxylic ester hydrolase" evidence="8">
    <location>
        <begin position="18"/>
        <end position="542"/>
    </location>
</feature>
<organism evidence="10 11">
    <name type="scientific">Rhizodiscina lignyota</name>
    <dbReference type="NCBI Taxonomy" id="1504668"/>
    <lineage>
        <taxon>Eukaryota</taxon>
        <taxon>Fungi</taxon>
        <taxon>Dikarya</taxon>
        <taxon>Ascomycota</taxon>
        <taxon>Pezizomycotina</taxon>
        <taxon>Dothideomycetes</taxon>
        <taxon>Pleosporomycetidae</taxon>
        <taxon>Aulographales</taxon>
        <taxon>Rhizodiscinaceae</taxon>
        <taxon>Rhizodiscina</taxon>
    </lineage>
</organism>
<reference evidence="10" key="1">
    <citation type="journal article" date="2020" name="Stud. Mycol.">
        <title>101 Dothideomycetes genomes: a test case for predicting lifestyles and emergence of pathogens.</title>
        <authorList>
            <person name="Haridas S."/>
            <person name="Albert R."/>
            <person name="Binder M."/>
            <person name="Bloem J."/>
            <person name="Labutti K."/>
            <person name="Salamov A."/>
            <person name="Andreopoulos B."/>
            <person name="Baker S."/>
            <person name="Barry K."/>
            <person name="Bills G."/>
            <person name="Bluhm B."/>
            <person name="Cannon C."/>
            <person name="Castanera R."/>
            <person name="Culley D."/>
            <person name="Daum C."/>
            <person name="Ezra D."/>
            <person name="Gonzalez J."/>
            <person name="Henrissat B."/>
            <person name="Kuo A."/>
            <person name="Liang C."/>
            <person name="Lipzen A."/>
            <person name="Lutzoni F."/>
            <person name="Magnuson J."/>
            <person name="Mondo S."/>
            <person name="Nolan M."/>
            <person name="Ohm R."/>
            <person name="Pangilinan J."/>
            <person name="Park H.-J."/>
            <person name="Ramirez L."/>
            <person name="Alfaro M."/>
            <person name="Sun H."/>
            <person name="Tritt A."/>
            <person name="Yoshinaga Y."/>
            <person name="Zwiers L.-H."/>
            <person name="Turgeon B."/>
            <person name="Goodwin S."/>
            <person name="Spatafora J."/>
            <person name="Crous P."/>
            <person name="Grigoriev I."/>
        </authorList>
    </citation>
    <scope>NUCLEOTIDE SEQUENCE</scope>
    <source>
        <strain evidence="10">CBS 133067</strain>
    </source>
</reference>
<evidence type="ECO:0000313" key="10">
    <source>
        <dbReference type="EMBL" id="KAF2097379.1"/>
    </source>
</evidence>
<dbReference type="AlphaFoldDB" id="A0A9P4IAZ2"/>
<evidence type="ECO:0000256" key="6">
    <source>
        <dbReference type="ARBA" id="ARBA00022837"/>
    </source>
</evidence>
<keyword evidence="3" id="KW-0479">Metal-binding</keyword>
<keyword evidence="11" id="KW-1185">Reference proteome</keyword>
<dbReference type="PANTHER" id="PTHR33938:SF2">
    <property type="entry name" value="CARBOXYLIC ESTER HYDROLASE"/>
    <property type="match status" value="1"/>
</dbReference>
<keyword evidence="5 8" id="KW-0378">Hydrolase</keyword>
<dbReference type="SUPFAM" id="SSF53474">
    <property type="entry name" value="alpha/beta-Hydrolases"/>
    <property type="match status" value="1"/>
</dbReference>
<dbReference type="EMBL" id="ML978128">
    <property type="protein sequence ID" value="KAF2097379.1"/>
    <property type="molecule type" value="Genomic_DNA"/>
</dbReference>
<dbReference type="PANTHER" id="PTHR33938">
    <property type="entry name" value="FERULOYL ESTERASE B-RELATED"/>
    <property type="match status" value="1"/>
</dbReference>
<name>A0A9P4IAZ2_9PEZI</name>
<dbReference type="Pfam" id="PF07519">
    <property type="entry name" value="Tannase"/>
    <property type="match status" value="2"/>
</dbReference>
<feature type="region of interest" description="Disordered" evidence="9">
    <location>
        <begin position="521"/>
        <end position="542"/>
    </location>
</feature>
<evidence type="ECO:0000256" key="4">
    <source>
        <dbReference type="ARBA" id="ARBA00022729"/>
    </source>
</evidence>
<keyword evidence="6" id="KW-0106">Calcium</keyword>
<protein>
    <recommendedName>
        <fullName evidence="8">Carboxylic ester hydrolase</fullName>
        <ecNumber evidence="8">3.1.1.-</ecNumber>
    </recommendedName>
</protein>
<evidence type="ECO:0000256" key="2">
    <source>
        <dbReference type="ARBA" id="ARBA00022487"/>
    </source>
</evidence>
<evidence type="ECO:0000313" key="11">
    <source>
        <dbReference type="Proteomes" id="UP000799772"/>
    </source>
</evidence>
<dbReference type="InterPro" id="IPR011118">
    <property type="entry name" value="Tannase/feruloyl_esterase"/>
</dbReference>
<dbReference type="Proteomes" id="UP000799772">
    <property type="component" value="Unassembled WGS sequence"/>
</dbReference>
<sequence>MKLLGILMAGLIASVNGFDCSASFFAKYVNSSAKVTSAETLPAGSTYHVPASDLGFPDSPTNLPALCVVHVEVTPVPSAPYNFAIFLPHDWNGRTVTVGGWEFAGGIPYADIGVGVRYGFASIGTDFGHLSIPSDGRWAYHQPEKASNWGWRAVHGSATMGKDLVEAFYGKKVSYRYFSGCSTGGRHGFKSAQMFPDDFDGILAGAPAWWEDRLAIQHGWMSIENLPIDAPHHMSAAMYPVIGAEAVRQCDPQDGLKDGIISDPFRCDFRLEALLCGPDVKNSTASKCLTSAQLTTLYKWYNNWVEKNQTFIFPHFEFGSEAQWSGTIPDTAPSSLMLNWMQYMIGLGPDWDWQKDWNTDLVFYSERYNPGQCQADDFDMSPFYKTGAKILQYHGYADGLIPTRSSVYLYEHIYRTLYPKGIDLDNFYRMFFVPGMQHCFGTPPNQNAPWYFAGARQANSLSDSLHSVPGYSDPKHDVLLALVDWVENGKAPTEIIATKWHNDTLQDSVTRQRPLCMYPKQAKYKGSGDPDKPENWECKGLY</sequence>
<dbReference type="EC" id="3.1.1.-" evidence="8"/>
<evidence type="ECO:0000256" key="7">
    <source>
        <dbReference type="ARBA" id="ARBA00023157"/>
    </source>
</evidence>
<dbReference type="GO" id="GO:0046872">
    <property type="term" value="F:metal ion binding"/>
    <property type="evidence" value="ECO:0007669"/>
    <property type="project" value="UniProtKB-KW"/>
</dbReference>
<dbReference type="GO" id="GO:0030600">
    <property type="term" value="F:feruloyl esterase activity"/>
    <property type="evidence" value="ECO:0007669"/>
    <property type="project" value="UniProtKB-ARBA"/>
</dbReference>
<evidence type="ECO:0000256" key="5">
    <source>
        <dbReference type="ARBA" id="ARBA00022801"/>
    </source>
</evidence>
<evidence type="ECO:0000256" key="8">
    <source>
        <dbReference type="RuleBase" id="RU361238"/>
    </source>
</evidence>
<keyword evidence="7" id="KW-1015">Disulfide bond</keyword>
<comment type="caution">
    <text evidence="10">The sequence shown here is derived from an EMBL/GenBank/DDBJ whole genome shotgun (WGS) entry which is preliminary data.</text>
</comment>
<evidence type="ECO:0000256" key="3">
    <source>
        <dbReference type="ARBA" id="ARBA00022723"/>
    </source>
</evidence>
<dbReference type="InterPro" id="IPR029058">
    <property type="entry name" value="AB_hydrolase_fold"/>
</dbReference>
<keyword evidence="2" id="KW-0719">Serine esterase</keyword>